<keyword evidence="6" id="KW-1185">Reference proteome</keyword>
<dbReference type="PANTHER" id="PTHR13096">
    <property type="entry name" value="MINA53 MYC INDUCED NUCLEAR ANTIGEN"/>
    <property type="match status" value="1"/>
</dbReference>
<dbReference type="AlphaFoldDB" id="A0A401YZG1"/>
<comment type="cofactor">
    <cofactor evidence="1">
        <name>Fe(2+)</name>
        <dbReference type="ChEBI" id="CHEBI:29033"/>
    </cofactor>
</comment>
<dbReference type="PANTHER" id="PTHR13096:SF8">
    <property type="entry name" value="RIBOSOMAL OXYGENASE 1"/>
    <property type="match status" value="1"/>
</dbReference>
<dbReference type="OrthoDB" id="9764016at2"/>
<feature type="domain" description="JmjC" evidence="4">
    <location>
        <begin position="88"/>
        <end position="246"/>
    </location>
</feature>
<evidence type="ECO:0000256" key="1">
    <source>
        <dbReference type="ARBA" id="ARBA00001954"/>
    </source>
</evidence>
<reference evidence="5 6" key="1">
    <citation type="submission" date="2018-12" db="EMBL/GenBank/DDBJ databases">
        <title>Draft genome sequence of Embleya hyalina NBRC 13850T.</title>
        <authorList>
            <person name="Komaki H."/>
            <person name="Hosoyama A."/>
            <person name="Kimura A."/>
            <person name="Ichikawa N."/>
            <person name="Tamura T."/>
        </authorList>
    </citation>
    <scope>NUCLEOTIDE SEQUENCE [LARGE SCALE GENOMIC DNA]</scope>
    <source>
        <strain evidence="5 6">NBRC 13850</strain>
    </source>
</reference>
<proteinExistence type="predicted"/>
<protein>
    <recommendedName>
        <fullName evidence="4">JmjC domain-containing protein</fullName>
    </recommendedName>
</protein>
<dbReference type="EMBL" id="BIFH01000035">
    <property type="protein sequence ID" value="GCD99895.1"/>
    <property type="molecule type" value="Genomic_DNA"/>
</dbReference>
<evidence type="ECO:0000313" key="5">
    <source>
        <dbReference type="EMBL" id="GCD99895.1"/>
    </source>
</evidence>
<name>A0A401YZG1_9ACTN</name>
<evidence type="ECO:0000256" key="3">
    <source>
        <dbReference type="ARBA" id="ARBA00023004"/>
    </source>
</evidence>
<dbReference type="InterPro" id="IPR003347">
    <property type="entry name" value="JmjC_dom"/>
</dbReference>
<dbReference type="GO" id="GO:0046872">
    <property type="term" value="F:metal ion binding"/>
    <property type="evidence" value="ECO:0007669"/>
    <property type="project" value="UniProtKB-KW"/>
</dbReference>
<dbReference type="RefSeq" id="WP_126641659.1">
    <property type="nucleotide sequence ID" value="NZ_BIFH01000035.1"/>
</dbReference>
<dbReference type="Proteomes" id="UP000286931">
    <property type="component" value="Unassembled WGS sequence"/>
</dbReference>
<keyword evidence="2" id="KW-0479">Metal-binding</keyword>
<sequence length="407" mass="45308">MEHRLVNAVEQALGWRGSAQLGREFARGGLGDPDLLERLLTPNKLLDLVMRRSLSNPQVRLFREGNELHPREYLSPVTTRRGQNISMVNMRRLGNLLDSGATLVLDGGNAFDATLEVACRAMQWWAHERVQVNIYTTTGDTAGFGLHWDDHEVLVVQIAGEKAWQVRGASRVAPMFRDSERNDTPPKDIVWEGTMVAGDVMHIPRGYWHCATRVGQGAGGHSTHMTFGFPRRTGASWLGWLAEWCRDDEVFRHNLHRDDSPREQEEQARELTEAARKLIAARGPSLYLDRIEQETTPARHVPWIEAFGPLDAVVCTTEFAPRIDVNEGQVEIVSSGLRLGIAAEAEPAARMLLSGHPVHLTPEVPIETRLDGILRGLASVFVKEGLCSVLTPELFSGYTDLVTNAIP</sequence>
<dbReference type="InterPro" id="IPR039994">
    <property type="entry name" value="NO66-like"/>
</dbReference>
<dbReference type="Gene3D" id="2.60.120.650">
    <property type="entry name" value="Cupin"/>
    <property type="match status" value="1"/>
</dbReference>
<comment type="caution">
    <text evidence="5">The sequence shown here is derived from an EMBL/GenBank/DDBJ whole genome shotgun (WGS) entry which is preliminary data.</text>
</comment>
<keyword evidence="3" id="KW-0408">Iron</keyword>
<evidence type="ECO:0000256" key="2">
    <source>
        <dbReference type="ARBA" id="ARBA00022723"/>
    </source>
</evidence>
<dbReference type="Pfam" id="PF08007">
    <property type="entry name" value="JmjC_2"/>
    <property type="match status" value="1"/>
</dbReference>
<gene>
    <name evidence="5" type="ORF">EHYA_07617</name>
</gene>
<accession>A0A401YZG1</accession>
<organism evidence="5 6">
    <name type="scientific">Embleya hyalina</name>
    <dbReference type="NCBI Taxonomy" id="516124"/>
    <lineage>
        <taxon>Bacteria</taxon>
        <taxon>Bacillati</taxon>
        <taxon>Actinomycetota</taxon>
        <taxon>Actinomycetes</taxon>
        <taxon>Kitasatosporales</taxon>
        <taxon>Streptomycetaceae</taxon>
        <taxon>Embleya</taxon>
    </lineage>
</organism>
<evidence type="ECO:0000259" key="4">
    <source>
        <dbReference type="PROSITE" id="PS51184"/>
    </source>
</evidence>
<dbReference type="PROSITE" id="PS51184">
    <property type="entry name" value="JMJC"/>
    <property type="match status" value="1"/>
</dbReference>
<evidence type="ECO:0000313" key="6">
    <source>
        <dbReference type="Proteomes" id="UP000286931"/>
    </source>
</evidence>
<dbReference type="SUPFAM" id="SSF51197">
    <property type="entry name" value="Clavaminate synthase-like"/>
    <property type="match status" value="1"/>
</dbReference>